<keyword evidence="5" id="KW-1185">Reference proteome</keyword>
<evidence type="ECO:0000313" key="4">
    <source>
        <dbReference type="EMBL" id="MDQ0578839.1"/>
    </source>
</evidence>
<dbReference type="InterPro" id="IPR037291">
    <property type="entry name" value="DUF4139"/>
</dbReference>
<organism evidence="4 5">
    <name type="scientific">Streptomyces rishiriensis</name>
    <dbReference type="NCBI Taxonomy" id="68264"/>
    <lineage>
        <taxon>Bacteria</taxon>
        <taxon>Bacillati</taxon>
        <taxon>Actinomycetota</taxon>
        <taxon>Actinomycetes</taxon>
        <taxon>Kitasatosporales</taxon>
        <taxon>Streptomycetaceae</taxon>
        <taxon>Streptomyces</taxon>
    </lineage>
</organism>
<dbReference type="InterPro" id="IPR025554">
    <property type="entry name" value="DUF4140"/>
</dbReference>
<name>A0ABU0NIC9_STRRH</name>
<evidence type="ECO:0000313" key="5">
    <source>
        <dbReference type="Proteomes" id="UP001230654"/>
    </source>
</evidence>
<feature type="domain" description="DUF4140" evidence="3">
    <location>
        <begin position="15"/>
        <end position="117"/>
    </location>
</feature>
<dbReference type="EMBL" id="JAUSWV010000002">
    <property type="protein sequence ID" value="MDQ0578839.1"/>
    <property type="molecule type" value="Genomic_DNA"/>
</dbReference>
<dbReference type="Pfam" id="PF13598">
    <property type="entry name" value="DUF4139"/>
    <property type="match status" value="1"/>
</dbReference>
<sequence>MSMAPEPIPVPVTAVTCLEDRAHVERTTVLDLEAGVQRLRLGPVSALAVDRTLHAELTAEQAATVLDARIVRSWTPHGPRPAEDDSALRHRVHVLEEEELPALGRRRDRLHARLDALDRLAADLLREIGEGAGAGESEGLRWTRELDRVDKERDAHGEQLRSVEARLTALGAELADAQRAVDLAEDRPAELVAHVELTLEAVAAGPAGLRLSHLTPCALWRPAYRALLDGDSLTLETDAMVWQRTGEDWSGVRLTLSTARSAQSTEPPRLGEDRLTLQDRSPAERRTVDVELREEDVADLGPAPVLGLPGLDDGDEVRVLKSPAPVSVPADGRAHRVPLSSFTTTASLEYACAPELSPLVTEVARFDNRSGHALLAGPVDLIRGSGFTGRGTLDFTAPHAPVELAYGSRDDHRVVRHTEESRDTATLTQRTVVTRTVRLHVSRFSSPGEHGDRVIVLRERIPVSEVSAVEVRLREEACSPAPDTVDADGIAGWSLTLPPGGRRTVTLVYELSASAKVAGL</sequence>
<feature type="coiled-coil region" evidence="1">
    <location>
        <begin position="107"/>
        <end position="187"/>
    </location>
</feature>
<dbReference type="PANTHER" id="PTHR31005:SF8">
    <property type="entry name" value="DUF4139 DOMAIN-CONTAINING PROTEIN"/>
    <property type="match status" value="1"/>
</dbReference>
<dbReference type="RefSeq" id="WP_307161409.1">
    <property type="nucleotide sequence ID" value="NZ_JAUSWV010000002.1"/>
</dbReference>
<reference evidence="4 5" key="1">
    <citation type="submission" date="2023-07" db="EMBL/GenBank/DDBJ databases">
        <title>Comparative genomics of wheat-associated soil bacteria to identify genetic determinants of phenazine resistance.</title>
        <authorList>
            <person name="Mouncey N."/>
        </authorList>
    </citation>
    <scope>NUCLEOTIDE SEQUENCE [LARGE SCALE GENOMIC DNA]</scope>
    <source>
        <strain evidence="4 5">B2I6</strain>
    </source>
</reference>
<gene>
    <name evidence="4" type="ORF">QF030_001017</name>
</gene>
<evidence type="ECO:0000259" key="3">
    <source>
        <dbReference type="Pfam" id="PF13600"/>
    </source>
</evidence>
<proteinExistence type="predicted"/>
<keyword evidence="1" id="KW-0175">Coiled coil</keyword>
<evidence type="ECO:0008006" key="6">
    <source>
        <dbReference type="Google" id="ProtNLM"/>
    </source>
</evidence>
<dbReference type="InterPro" id="IPR011935">
    <property type="entry name" value="CHP02231"/>
</dbReference>
<dbReference type="Pfam" id="PF13600">
    <property type="entry name" value="DUF4140"/>
    <property type="match status" value="1"/>
</dbReference>
<feature type="domain" description="DUF4139" evidence="2">
    <location>
        <begin position="209"/>
        <end position="513"/>
    </location>
</feature>
<protein>
    <recommendedName>
        <fullName evidence="6">Mucoidy inhibitor MuiA family protein</fullName>
    </recommendedName>
</protein>
<dbReference type="Proteomes" id="UP001230654">
    <property type="component" value="Unassembled WGS sequence"/>
</dbReference>
<dbReference type="PANTHER" id="PTHR31005">
    <property type="entry name" value="DUF4139 DOMAIN-CONTAINING PROTEIN"/>
    <property type="match status" value="1"/>
</dbReference>
<accession>A0ABU0NIC9</accession>
<evidence type="ECO:0000259" key="2">
    <source>
        <dbReference type="Pfam" id="PF13598"/>
    </source>
</evidence>
<evidence type="ECO:0000256" key="1">
    <source>
        <dbReference type="SAM" id="Coils"/>
    </source>
</evidence>
<comment type="caution">
    <text evidence="4">The sequence shown here is derived from an EMBL/GenBank/DDBJ whole genome shotgun (WGS) entry which is preliminary data.</text>
</comment>